<dbReference type="Gramene" id="rna22766">
    <property type="protein sequence ID" value="RHN60454.1"/>
    <property type="gene ID" value="gene22766"/>
</dbReference>
<evidence type="ECO:0008006" key="3">
    <source>
        <dbReference type="Google" id="ProtNLM"/>
    </source>
</evidence>
<feature type="transmembrane region" description="Helical" evidence="1">
    <location>
        <begin position="7"/>
        <end position="28"/>
    </location>
</feature>
<gene>
    <name evidence="2" type="ORF">MtrunA17_Chr4g0025991</name>
</gene>
<keyword evidence="1" id="KW-0472">Membrane</keyword>
<dbReference type="EMBL" id="PSQE01000004">
    <property type="protein sequence ID" value="RHN60454.1"/>
    <property type="molecule type" value="Genomic_DNA"/>
</dbReference>
<proteinExistence type="predicted"/>
<feature type="transmembrane region" description="Helical" evidence="1">
    <location>
        <begin position="40"/>
        <end position="57"/>
    </location>
</feature>
<keyword evidence="1" id="KW-1133">Transmembrane helix</keyword>
<sequence>MLFLFYRILRVAVVCLWLYVTVIVTMRMVNLFRVVIFEQLFWYNFWDNLIVFSSYWSKTLENNRERKRERVRR</sequence>
<keyword evidence="1" id="KW-0812">Transmembrane</keyword>
<accession>A0A396I887</accession>
<evidence type="ECO:0000313" key="2">
    <source>
        <dbReference type="EMBL" id="RHN60454.1"/>
    </source>
</evidence>
<reference evidence="2" key="1">
    <citation type="journal article" date="2018" name="Nat. Plants">
        <title>Whole-genome landscape of Medicago truncatula symbiotic genes.</title>
        <authorList>
            <person name="Pecrix Y."/>
            <person name="Gamas P."/>
            <person name="Carrere S."/>
        </authorList>
    </citation>
    <scope>NUCLEOTIDE SEQUENCE</scope>
    <source>
        <tissue evidence="2">Leaves</tissue>
    </source>
</reference>
<evidence type="ECO:0000256" key="1">
    <source>
        <dbReference type="SAM" id="Phobius"/>
    </source>
</evidence>
<organism evidence="2">
    <name type="scientific">Medicago truncatula</name>
    <name type="common">Barrel medic</name>
    <name type="synonym">Medicago tribuloides</name>
    <dbReference type="NCBI Taxonomy" id="3880"/>
    <lineage>
        <taxon>Eukaryota</taxon>
        <taxon>Viridiplantae</taxon>
        <taxon>Streptophyta</taxon>
        <taxon>Embryophyta</taxon>
        <taxon>Tracheophyta</taxon>
        <taxon>Spermatophyta</taxon>
        <taxon>Magnoliopsida</taxon>
        <taxon>eudicotyledons</taxon>
        <taxon>Gunneridae</taxon>
        <taxon>Pentapetalae</taxon>
        <taxon>rosids</taxon>
        <taxon>fabids</taxon>
        <taxon>Fabales</taxon>
        <taxon>Fabaceae</taxon>
        <taxon>Papilionoideae</taxon>
        <taxon>50 kb inversion clade</taxon>
        <taxon>NPAAA clade</taxon>
        <taxon>Hologalegina</taxon>
        <taxon>IRL clade</taxon>
        <taxon>Trifolieae</taxon>
        <taxon>Medicago</taxon>
    </lineage>
</organism>
<dbReference type="Proteomes" id="UP000265566">
    <property type="component" value="Chromosome 4"/>
</dbReference>
<protein>
    <recommendedName>
        <fullName evidence="3">Transmembrane protein</fullName>
    </recommendedName>
</protein>
<name>A0A396I887_MEDTR</name>
<dbReference type="AlphaFoldDB" id="A0A396I887"/>
<comment type="caution">
    <text evidence="2">The sequence shown here is derived from an EMBL/GenBank/DDBJ whole genome shotgun (WGS) entry which is preliminary data.</text>
</comment>